<accession>M1DPU1</accession>
<dbReference type="EnsemblPlants" id="PGSC0003DMT400092450">
    <property type="protein sequence ID" value="PGSC0003DMT400092450"/>
    <property type="gene ID" value="PGSC0003DMG400042021"/>
</dbReference>
<name>M1DPU1_SOLTU</name>
<keyword evidence="2" id="KW-1185">Reference proteome</keyword>
<proteinExistence type="predicted"/>
<sequence length="81" mass="9510">MESLFVWGNLISFVELELAFEASIVSLRFFDNVCQALKEIIKSAKERSSRRVAEQFRDVVPYRPKLQNLKDAEGKNKKRYK</sequence>
<evidence type="ECO:0000313" key="2">
    <source>
        <dbReference type="Proteomes" id="UP000011115"/>
    </source>
</evidence>
<dbReference type="Proteomes" id="UP000011115">
    <property type="component" value="Unassembled WGS sequence"/>
</dbReference>
<reference evidence="2" key="1">
    <citation type="journal article" date="2011" name="Nature">
        <title>Genome sequence and analysis of the tuber crop potato.</title>
        <authorList>
            <consortium name="The Potato Genome Sequencing Consortium"/>
        </authorList>
    </citation>
    <scope>NUCLEOTIDE SEQUENCE [LARGE SCALE GENOMIC DNA]</scope>
    <source>
        <strain evidence="2">cv. DM1-3 516 R44</strain>
    </source>
</reference>
<dbReference type="AlphaFoldDB" id="M1DPU1"/>
<protein>
    <submittedName>
        <fullName evidence="1">Uncharacterized protein</fullName>
    </submittedName>
</protein>
<reference evidence="1" key="2">
    <citation type="submission" date="2015-06" db="UniProtKB">
        <authorList>
            <consortium name="EnsemblPlants"/>
        </authorList>
    </citation>
    <scope>IDENTIFICATION</scope>
    <source>
        <strain evidence="1">DM1-3 516 R44</strain>
    </source>
</reference>
<evidence type="ECO:0000313" key="1">
    <source>
        <dbReference type="EnsemblPlants" id="PGSC0003DMT400092450"/>
    </source>
</evidence>
<dbReference type="PaxDb" id="4113-PGSC0003DMT400092450"/>
<dbReference type="Gramene" id="PGSC0003DMT400092450">
    <property type="protein sequence ID" value="PGSC0003DMT400092450"/>
    <property type="gene ID" value="PGSC0003DMG400042021"/>
</dbReference>
<dbReference type="HOGENOM" id="CLU_2578518_0_0_1"/>
<organism evidence="1 2">
    <name type="scientific">Solanum tuberosum</name>
    <name type="common">Potato</name>
    <dbReference type="NCBI Taxonomy" id="4113"/>
    <lineage>
        <taxon>Eukaryota</taxon>
        <taxon>Viridiplantae</taxon>
        <taxon>Streptophyta</taxon>
        <taxon>Embryophyta</taxon>
        <taxon>Tracheophyta</taxon>
        <taxon>Spermatophyta</taxon>
        <taxon>Magnoliopsida</taxon>
        <taxon>eudicotyledons</taxon>
        <taxon>Gunneridae</taxon>
        <taxon>Pentapetalae</taxon>
        <taxon>asterids</taxon>
        <taxon>lamiids</taxon>
        <taxon>Solanales</taxon>
        <taxon>Solanaceae</taxon>
        <taxon>Solanoideae</taxon>
        <taxon>Solaneae</taxon>
        <taxon>Solanum</taxon>
    </lineage>
</organism>
<dbReference type="InParanoid" id="M1DPU1"/>